<accession>A0AAE1H4T9</accession>
<dbReference type="InterPro" id="IPR006084">
    <property type="entry name" value="XPG/Rad2"/>
</dbReference>
<protein>
    <submittedName>
        <fullName evidence="14">Flap endonuclease GEN</fullName>
    </submittedName>
</protein>
<reference evidence="14" key="1">
    <citation type="submission" date="2021-07" db="EMBL/GenBank/DDBJ databases">
        <authorList>
            <person name="Catto M.A."/>
            <person name="Jacobson A."/>
            <person name="Kennedy G."/>
            <person name="Labadie P."/>
            <person name="Hunt B.G."/>
            <person name="Srinivasan R."/>
        </authorList>
    </citation>
    <scope>NUCLEOTIDE SEQUENCE</scope>
    <source>
        <strain evidence="14">PL_HMW_Pooled</strain>
        <tissue evidence="14">Head</tissue>
    </source>
</reference>
<dbReference type="InterPro" id="IPR006086">
    <property type="entry name" value="XPG-I_dom"/>
</dbReference>
<keyword evidence="9" id="KW-0539">Nucleus</keyword>
<evidence type="ECO:0000256" key="10">
    <source>
        <dbReference type="ARBA" id="ARBA00038112"/>
    </source>
</evidence>
<dbReference type="InterPro" id="IPR029060">
    <property type="entry name" value="PIN-like_dom_sf"/>
</dbReference>
<keyword evidence="15" id="KW-1185">Reference proteome</keyword>
<dbReference type="InterPro" id="IPR041012">
    <property type="entry name" value="GEN_chromo"/>
</dbReference>
<dbReference type="PRINTS" id="PR00853">
    <property type="entry name" value="XPGRADSUPER"/>
</dbReference>
<feature type="domain" description="XPG N-terminal" evidence="13">
    <location>
        <begin position="1"/>
        <end position="95"/>
    </location>
</feature>
<dbReference type="SMART" id="SM00279">
    <property type="entry name" value="HhH2"/>
    <property type="match status" value="1"/>
</dbReference>
<comment type="caution">
    <text evidence="14">The sequence shown here is derived from an EMBL/GenBank/DDBJ whole genome shotgun (WGS) entry which is preliminary data.</text>
</comment>
<keyword evidence="8" id="KW-0234">DNA repair</keyword>
<evidence type="ECO:0000256" key="6">
    <source>
        <dbReference type="ARBA" id="ARBA00022801"/>
    </source>
</evidence>
<keyword evidence="7" id="KW-0460">Magnesium</keyword>
<evidence type="ECO:0000313" key="14">
    <source>
        <dbReference type="EMBL" id="KAK3913635.1"/>
    </source>
</evidence>
<dbReference type="PROSITE" id="PS50270">
    <property type="entry name" value="NGF_2"/>
    <property type="match status" value="1"/>
</dbReference>
<feature type="compositionally biased region" description="Polar residues" evidence="11">
    <location>
        <begin position="663"/>
        <end position="672"/>
    </location>
</feature>
<reference evidence="14" key="2">
    <citation type="journal article" date="2023" name="BMC Genomics">
        <title>Pest status, molecular evolution, and epigenetic factors derived from the genome assembly of Frankliniella fusca, a thysanopteran phytovirus vector.</title>
        <authorList>
            <person name="Catto M.A."/>
            <person name="Labadie P.E."/>
            <person name="Jacobson A.L."/>
            <person name="Kennedy G.G."/>
            <person name="Srinivasan R."/>
            <person name="Hunt B.G."/>
        </authorList>
    </citation>
    <scope>NUCLEOTIDE SEQUENCE</scope>
    <source>
        <strain evidence="14">PL_HMW_Pooled</strain>
    </source>
</reference>
<evidence type="ECO:0000256" key="11">
    <source>
        <dbReference type="SAM" id="MobiDB-lite"/>
    </source>
</evidence>
<dbReference type="Pfam" id="PF18704">
    <property type="entry name" value="Chromo_2"/>
    <property type="match status" value="1"/>
</dbReference>
<dbReference type="PANTHER" id="PTHR11081">
    <property type="entry name" value="FLAP ENDONUCLEASE FAMILY MEMBER"/>
    <property type="match status" value="1"/>
</dbReference>
<evidence type="ECO:0000256" key="2">
    <source>
        <dbReference type="ARBA" id="ARBA00022722"/>
    </source>
</evidence>
<organism evidence="14 15">
    <name type="scientific">Frankliniella fusca</name>
    <dbReference type="NCBI Taxonomy" id="407009"/>
    <lineage>
        <taxon>Eukaryota</taxon>
        <taxon>Metazoa</taxon>
        <taxon>Ecdysozoa</taxon>
        <taxon>Arthropoda</taxon>
        <taxon>Hexapoda</taxon>
        <taxon>Insecta</taxon>
        <taxon>Pterygota</taxon>
        <taxon>Neoptera</taxon>
        <taxon>Paraneoptera</taxon>
        <taxon>Thysanoptera</taxon>
        <taxon>Terebrantia</taxon>
        <taxon>Thripoidea</taxon>
        <taxon>Thripidae</taxon>
        <taxon>Frankliniella</taxon>
    </lineage>
</organism>
<dbReference type="Pfam" id="PF00867">
    <property type="entry name" value="XPG_I"/>
    <property type="match status" value="1"/>
</dbReference>
<evidence type="ECO:0000256" key="1">
    <source>
        <dbReference type="ARBA" id="ARBA00001946"/>
    </source>
</evidence>
<keyword evidence="4 14" id="KW-0255">Endonuclease</keyword>
<dbReference type="GO" id="GO:0008821">
    <property type="term" value="F:crossover junction DNA endonuclease activity"/>
    <property type="evidence" value="ECO:0007669"/>
    <property type="project" value="UniProtKB-ARBA"/>
</dbReference>
<evidence type="ECO:0000256" key="7">
    <source>
        <dbReference type="ARBA" id="ARBA00022842"/>
    </source>
</evidence>
<evidence type="ECO:0000259" key="12">
    <source>
        <dbReference type="SMART" id="SM00484"/>
    </source>
</evidence>
<evidence type="ECO:0000259" key="13">
    <source>
        <dbReference type="SMART" id="SM00485"/>
    </source>
</evidence>
<dbReference type="GO" id="GO:0000400">
    <property type="term" value="F:four-way junction DNA binding"/>
    <property type="evidence" value="ECO:0007669"/>
    <property type="project" value="TreeGrafter"/>
</dbReference>
<gene>
    <name evidence="14" type="ORF">KUF71_023092</name>
</gene>
<evidence type="ECO:0000256" key="8">
    <source>
        <dbReference type="ARBA" id="ARBA00023204"/>
    </source>
</evidence>
<feature type="region of interest" description="Disordered" evidence="11">
    <location>
        <begin position="663"/>
        <end position="688"/>
    </location>
</feature>
<keyword evidence="2" id="KW-0540">Nuclease</keyword>
<dbReference type="Gene3D" id="3.40.50.1010">
    <property type="entry name" value="5'-nuclease"/>
    <property type="match status" value="1"/>
</dbReference>
<feature type="region of interest" description="Disordered" evidence="11">
    <location>
        <begin position="461"/>
        <end position="492"/>
    </location>
</feature>
<dbReference type="SUPFAM" id="SSF88723">
    <property type="entry name" value="PIN domain-like"/>
    <property type="match status" value="1"/>
</dbReference>
<dbReference type="SMART" id="SM00485">
    <property type="entry name" value="XPGN"/>
    <property type="match status" value="1"/>
</dbReference>
<dbReference type="EMBL" id="JAHWGI010000334">
    <property type="protein sequence ID" value="KAK3913635.1"/>
    <property type="molecule type" value="Genomic_DNA"/>
</dbReference>
<name>A0AAE1H4T9_9NEOP</name>
<evidence type="ECO:0000256" key="3">
    <source>
        <dbReference type="ARBA" id="ARBA00022723"/>
    </source>
</evidence>
<evidence type="ECO:0000256" key="4">
    <source>
        <dbReference type="ARBA" id="ARBA00022759"/>
    </source>
</evidence>
<keyword evidence="3" id="KW-0479">Metal-binding</keyword>
<comment type="cofactor">
    <cofactor evidence="1">
        <name>Mg(2+)</name>
        <dbReference type="ChEBI" id="CHEBI:18420"/>
    </cofactor>
</comment>
<dbReference type="CDD" id="cd09869">
    <property type="entry name" value="PIN_GEN1"/>
    <property type="match status" value="1"/>
</dbReference>
<dbReference type="FunFam" id="1.10.150.20:FF:000030">
    <property type="entry name" value="Flap endonuclease GEN-like 1"/>
    <property type="match status" value="1"/>
</dbReference>
<sequence>MGVKDLWQVLAPVCERKSLWDLQGKTVAIDLSGWVVDSQNIVEHSSQPNMHLRNLFFRTSCLLLLGARPVFVLEGDAPDLKLNVMSQRNAARGYSNNAKASGKRSRYKGIQKKCQEMLKAMGVHCIQSEGEAEALCATLNANGLVDGCISQDSDCFLYGARVVYRNFTISASSGGGGAAGFSIDMYRMEQIEDLLGLSRTKLIGLSLLCGCDYNQGVTGVGKETAVKFLATLSDSEVFSRFYKWKNDPIYEQLEQELSLGICDRCDHVGKKKVHEKNGCNHCGTTKSCYLKTDLDANKNLEKKRMLKNELNIRKKALQDNNFPSQEVIDEFLTSMEIPRQLPADWCQPNFISFMKLAEKHMNWDECYSLEKFLPLLTRWLLIQKRNTDKCPIFPEAIIKTRVLKGVASYEVRWGDREGLFDTLVSEEGSDVCLTIEPRNLVDHAFPDLVKEFNDREAAKKALKSKGKSKAARNNKAKGTSTKSLCSECGKELPGKNQRCICYFVTTSSHKKEDQSPPSTLEDLIDKLSLKSESDAKNKKKEEEKENKEQLRPRSKVDESTEKLKGLLGYNDSQSPEETYSFYRKEDHRHASGCVSSTSARAKTSDKLSYENLLDDDWSISDFAKEEEGDLSDIVQAITGVRNHAIGTKESTPTQHYVDSDNISSAQQDSMCSVESPLPSNLGEDDPFDELPYTPLIERVRKMQKNKTEVKRTSAAASLKLRRFSESFDAFCEGENATSSPISNSILKKDESSLSESRTLSHVTFSLGISKLLENSK</sequence>
<dbReference type="GO" id="GO:0017108">
    <property type="term" value="F:5'-flap endonuclease activity"/>
    <property type="evidence" value="ECO:0007669"/>
    <property type="project" value="TreeGrafter"/>
</dbReference>
<comment type="similarity">
    <text evidence="10">Belongs to the XPG/RAD2 endonuclease family. GEN subfamily.</text>
</comment>
<feature type="domain" description="XPG-I" evidence="12">
    <location>
        <begin position="119"/>
        <end position="197"/>
    </location>
</feature>
<proteinExistence type="inferred from homology"/>
<keyword evidence="6" id="KW-0378">Hydrolase</keyword>
<dbReference type="InterPro" id="IPR036279">
    <property type="entry name" value="5-3_exonuclease_C_sf"/>
</dbReference>
<dbReference type="Pfam" id="PF00752">
    <property type="entry name" value="XPG_N"/>
    <property type="match status" value="1"/>
</dbReference>
<dbReference type="Gene3D" id="1.10.150.20">
    <property type="entry name" value="5' to 3' exonuclease, C-terminal subdomain"/>
    <property type="match status" value="1"/>
</dbReference>
<evidence type="ECO:0000256" key="9">
    <source>
        <dbReference type="ARBA" id="ARBA00023242"/>
    </source>
</evidence>
<feature type="compositionally biased region" description="Basic and acidic residues" evidence="11">
    <location>
        <begin position="523"/>
        <end position="564"/>
    </location>
</feature>
<dbReference type="InterPro" id="IPR006085">
    <property type="entry name" value="XPG_DNA_repair_N"/>
</dbReference>
<dbReference type="GO" id="GO:0006281">
    <property type="term" value="P:DNA repair"/>
    <property type="evidence" value="ECO:0007669"/>
    <property type="project" value="UniProtKB-KW"/>
</dbReference>
<dbReference type="AlphaFoldDB" id="A0AAE1H4T9"/>
<dbReference type="SMART" id="SM00484">
    <property type="entry name" value="XPGI"/>
    <property type="match status" value="1"/>
</dbReference>
<feature type="region of interest" description="Disordered" evidence="11">
    <location>
        <begin position="509"/>
        <end position="571"/>
    </location>
</feature>
<dbReference type="GO" id="GO:0046872">
    <property type="term" value="F:metal ion binding"/>
    <property type="evidence" value="ECO:0007669"/>
    <property type="project" value="UniProtKB-KW"/>
</dbReference>
<dbReference type="SUPFAM" id="SSF47807">
    <property type="entry name" value="5' to 3' exonuclease, C-terminal subdomain"/>
    <property type="match status" value="1"/>
</dbReference>
<dbReference type="PANTHER" id="PTHR11081:SF70">
    <property type="entry name" value="FLAP ENDONUCLEASE GEN HOMOLOG 1"/>
    <property type="match status" value="1"/>
</dbReference>
<keyword evidence="5" id="KW-0227">DNA damage</keyword>
<feature type="compositionally biased region" description="Basic residues" evidence="11">
    <location>
        <begin position="461"/>
        <end position="475"/>
    </location>
</feature>
<dbReference type="Proteomes" id="UP001219518">
    <property type="component" value="Unassembled WGS sequence"/>
</dbReference>
<evidence type="ECO:0000256" key="5">
    <source>
        <dbReference type="ARBA" id="ARBA00022763"/>
    </source>
</evidence>
<evidence type="ECO:0000313" key="15">
    <source>
        <dbReference type="Proteomes" id="UP001219518"/>
    </source>
</evidence>
<dbReference type="InterPro" id="IPR008918">
    <property type="entry name" value="HhH2"/>
</dbReference>